<dbReference type="RefSeq" id="WP_024495611.1">
    <property type="nucleotide sequence ID" value="NZ_AWGA01000024.1"/>
</dbReference>
<dbReference type="Proteomes" id="UP000506160">
    <property type="component" value="Unassembled WGS sequence"/>
</dbReference>
<gene>
    <name evidence="2" type="ORF">O970_02525</name>
</gene>
<reference evidence="2 3" key="1">
    <citation type="journal article" date="2014" name="Appl. Environ. Microbiol.">
        <title>Genomic features of a bumble bee symbiont reflect its host environment.</title>
        <authorList>
            <person name="Martinson V.G."/>
            <person name="Magoc T."/>
            <person name="Koch H."/>
            <person name="Salzberg S.L."/>
            <person name="Moran N.A."/>
        </authorList>
    </citation>
    <scope>NUCLEOTIDE SEQUENCE [LARGE SCALE GENOMIC DNA]</scope>
    <source>
        <strain evidence="2 3">Bimp</strain>
    </source>
</reference>
<protein>
    <submittedName>
        <fullName evidence="2">DUF2509 family protein</fullName>
    </submittedName>
</protein>
<evidence type="ECO:0000313" key="2">
    <source>
        <dbReference type="EMBL" id="TEA27642.1"/>
    </source>
</evidence>
<dbReference type="InterPro" id="IPR019652">
    <property type="entry name" value="DUF2509"/>
</dbReference>
<dbReference type="AlphaFoldDB" id="A0AB94IDV0"/>
<accession>A0AB94IDV0</accession>
<keyword evidence="1" id="KW-0812">Transmembrane</keyword>
<keyword evidence="3" id="KW-1185">Reference proteome</keyword>
<keyword evidence="1" id="KW-1133">Transmembrane helix</keyword>
<dbReference type="Pfam" id="PF10713">
    <property type="entry name" value="DUF2509"/>
    <property type="match status" value="1"/>
</dbReference>
<evidence type="ECO:0000313" key="3">
    <source>
        <dbReference type="Proteomes" id="UP000506160"/>
    </source>
</evidence>
<dbReference type="EMBL" id="AWGA01000024">
    <property type="protein sequence ID" value="TEA27642.1"/>
    <property type="molecule type" value="Genomic_DNA"/>
</dbReference>
<feature type="transmembrane region" description="Helical" evidence="1">
    <location>
        <begin position="12"/>
        <end position="33"/>
    </location>
</feature>
<proteinExistence type="predicted"/>
<evidence type="ECO:0000256" key="1">
    <source>
        <dbReference type="SAM" id="Phobius"/>
    </source>
</evidence>
<keyword evidence="1" id="KW-0472">Membrane</keyword>
<comment type="caution">
    <text evidence="2">The sequence shown here is derived from an EMBL/GenBank/DDBJ whole genome shotgun (WGS) entry which is preliminary data.</text>
</comment>
<organism evidence="2 3">
    <name type="scientific">Candidatus Schmidhempelia bombi str. Bimp</name>
    <dbReference type="NCBI Taxonomy" id="1387197"/>
    <lineage>
        <taxon>Bacteria</taxon>
        <taxon>Pseudomonadati</taxon>
        <taxon>Pseudomonadota</taxon>
        <taxon>Gammaproteobacteria</taxon>
        <taxon>Orbales</taxon>
        <taxon>Orbaceae</taxon>
        <taxon>Candidatus Schmidhempelia</taxon>
    </lineage>
</organism>
<name>A0AB94IDV0_9GAMM</name>
<sequence length="142" mass="16663">MKIDNTNAQSGAILLAMVLSFLILSSLFMVFFLRLETQWQQQLFYEKRYYHHFNQARSALNWGLQQRWPSPSQHWYCQAFTDSQIMSCIKQSKHTGFTVIKGISASLPLYALVIYYPDGRLYFTKGQWLDFCPEPNEVDCES</sequence>